<dbReference type="GO" id="GO:0005886">
    <property type="term" value="C:plasma membrane"/>
    <property type="evidence" value="ECO:0007669"/>
    <property type="project" value="TreeGrafter"/>
</dbReference>
<accession>A0A812E9K1</accession>
<evidence type="ECO:0000256" key="1">
    <source>
        <dbReference type="ARBA" id="ARBA00004167"/>
    </source>
</evidence>
<evidence type="ECO:0000256" key="4">
    <source>
        <dbReference type="ARBA" id="ARBA00022840"/>
    </source>
</evidence>
<keyword evidence="6" id="KW-0472">Membrane</keyword>
<dbReference type="InterPro" id="IPR050449">
    <property type="entry name" value="Ephrin_rcpt_TKs"/>
</dbReference>
<keyword evidence="4" id="KW-0067">ATP-binding</keyword>
<sequence length="296" mass="33514">MGNITSSTTHLQVNGLNPAQTYVFTVTAKNRVGEGSPSEMQSVTTWQAAPSEPVRLQVVKTSPVSIYLSWWRPRELHGTIKKYQLVRNALNWTKDQIVEELVNIDSPFVSHTVRGLHPFTTYVFKVRAANMQNGTELWGNFSSTLTVSTEMRAPSSSPQNLTVQPLKGRIVYLTWQPPSKFYQNGPLKQYVVRYQSVSPIEGCEDKDVHYYASEGHSANISGLLPGTEYIFQISLENEAGRGPPSDIVRVSTLPEELCRLWLNKLIFEHQSLRQPQHLKVEIEAGHLQPQLFFFPF</sequence>
<organism evidence="9 10">
    <name type="scientific">Acanthosepion pharaonis</name>
    <name type="common">Pharaoh cuttlefish</name>
    <name type="synonym">Sepia pharaonis</name>
    <dbReference type="NCBI Taxonomy" id="158019"/>
    <lineage>
        <taxon>Eukaryota</taxon>
        <taxon>Metazoa</taxon>
        <taxon>Spiralia</taxon>
        <taxon>Lophotrochozoa</taxon>
        <taxon>Mollusca</taxon>
        <taxon>Cephalopoda</taxon>
        <taxon>Coleoidea</taxon>
        <taxon>Decapodiformes</taxon>
        <taxon>Sepiida</taxon>
        <taxon>Sepiina</taxon>
        <taxon>Sepiidae</taxon>
        <taxon>Acanthosepion</taxon>
    </lineage>
</organism>
<dbReference type="PANTHER" id="PTHR46877:SF14">
    <property type="entry name" value="RECEPTOR PROTEIN-TYROSINE KINASE"/>
    <property type="match status" value="1"/>
</dbReference>
<comment type="subcellular location">
    <subcellularLocation>
        <location evidence="1">Membrane</location>
        <topology evidence="1">Single-pass membrane protein</topology>
    </subcellularLocation>
</comment>
<evidence type="ECO:0000256" key="5">
    <source>
        <dbReference type="ARBA" id="ARBA00022989"/>
    </source>
</evidence>
<keyword evidence="10" id="KW-1185">Reference proteome</keyword>
<dbReference type="SUPFAM" id="SSF49265">
    <property type="entry name" value="Fibronectin type III"/>
    <property type="match status" value="2"/>
</dbReference>
<evidence type="ECO:0000313" key="9">
    <source>
        <dbReference type="EMBL" id="CAE1316117.1"/>
    </source>
</evidence>
<protein>
    <submittedName>
        <fullName evidence="9">NEO1</fullName>
    </submittedName>
</protein>
<keyword evidence="3" id="KW-0547">Nucleotide-binding</keyword>
<name>A0A812E9K1_ACAPH</name>
<dbReference type="PANTHER" id="PTHR46877">
    <property type="entry name" value="EPH RECEPTOR A5"/>
    <property type="match status" value="1"/>
</dbReference>
<dbReference type="InterPro" id="IPR013783">
    <property type="entry name" value="Ig-like_fold"/>
</dbReference>
<feature type="domain" description="Fibronectin type-III" evidence="8">
    <location>
        <begin position="157"/>
        <end position="255"/>
    </location>
</feature>
<keyword evidence="7" id="KW-0675">Receptor</keyword>
<dbReference type="EMBL" id="CAHIKZ030004832">
    <property type="protein sequence ID" value="CAE1316117.1"/>
    <property type="molecule type" value="Genomic_DNA"/>
</dbReference>
<keyword evidence="2" id="KW-0812">Transmembrane</keyword>
<evidence type="ECO:0000313" key="10">
    <source>
        <dbReference type="Proteomes" id="UP000597762"/>
    </source>
</evidence>
<dbReference type="OrthoDB" id="428111at2759"/>
<proteinExistence type="predicted"/>
<comment type="caution">
    <text evidence="9">The sequence shown here is derived from an EMBL/GenBank/DDBJ whole genome shotgun (WGS) entry which is preliminary data.</text>
</comment>
<dbReference type="GO" id="GO:0005524">
    <property type="term" value="F:ATP binding"/>
    <property type="evidence" value="ECO:0007669"/>
    <property type="project" value="UniProtKB-KW"/>
</dbReference>
<feature type="domain" description="Fibronectin type-III" evidence="8">
    <location>
        <begin position="1"/>
        <end position="48"/>
    </location>
</feature>
<dbReference type="PRINTS" id="PR00014">
    <property type="entry name" value="FNTYPEIII"/>
</dbReference>
<feature type="domain" description="Fibronectin type-III" evidence="8">
    <location>
        <begin position="52"/>
        <end position="152"/>
    </location>
</feature>
<dbReference type="AlphaFoldDB" id="A0A812E9K1"/>
<evidence type="ECO:0000259" key="8">
    <source>
        <dbReference type="PROSITE" id="PS50853"/>
    </source>
</evidence>
<dbReference type="InterPro" id="IPR003961">
    <property type="entry name" value="FN3_dom"/>
</dbReference>
<evidence type="ECO:0000256" key="7">
    <source>
        <dbReference type="ARBA" id="ARBA00023170"/>
    </source>
</evidence>
<dbReference type="Gene3D" id="2.60.40.10">
    <property type="entry name" value="Immunoglobulins"/>
    <property type="match status" value="3"/>
</dbReference>
<keyword evidence="5" id="KW-1133">Transmembrane helix</keyword>
<dbReference type="PROSITE" id="PS50853">
    <property type="entry name" value="FN3"/>
    <property type="match status" value="3"/>
</dbReference>
<dbReference type="InterPro" id="IPR036116">
    <property type="entry name" value="FN3_sf"/>
</dbReference>
<dbReference type="SMART" id="SM00060">
    <property type="entry name" value="FN3"/>
    <property type="match status" value="2"/>
</dbReference>
<dbReference type="Proteomes" id="UP000597762">
    <property type="component" value="Unassembled WGS sequence"/>
</dbReference>
<reference evidence="9" key="1">
    <citation type="submission" date="2021-01" db="EMBL/GenBank/DDBJ databases">
        <authorList>
            <person name="Li R."/>
            <person name="Bekaert M."/>
        </authorList>
    </citation>
    <scope>NUCLEOTIDE SEQUENCE</scope>
    <source>
        <strain evidence="9">Farmed</strain>
    </source>
</reference>
<dbReference type="CDD" id="cd00063">
    <property type="entry name" value="FN3"/>
    <property type="match status" value="3"/>
</dbReference>
<dbReference type="Pfam" id="PF00041">
    <property type="entry name" value="fn3"/>
    <property type="match status" value="2"/>
</dbReference>
<evidence type="ECO:0000256" key="6">
    <source>
        <dbReference type="ARBA" id="ARBA00023136"/>
    </source>
</evidence>
<gene>
    <name evidence="9" type="ORF">SPHA_66933</name>
</gene>
<evidence type="ECO:0000256" key="2">
    <source>
        <dbReference type="ARBA" id="ARBA00022692"/>
    </source>
</evidence>
<evidence type="ECO:0000256" key="3">
    <source>
        <dbReference type="ARBA" id="ARBA00022741"/>
    </source>
</evidence>